<keyword evidence="2" id="KW-0732">Signal</keyword>
<dbReference type="Gene3D" id="3.30.910.20">
    <property type="entry name" value="Skp domain"/>
    <property type="match status" value="1"/>
</dbReference>
<sequence length="198" mass="21868">MTTRKRPSSSHWAADSDFLLLQLERNVSRFLKIALATVALTLPSLALAQGKIAVVNLQEAILQTDVAQKRLTEVRNGDDYKADKAEFDKLKKEFDELVKKFQKDAAVMSQEQQVSARQKLASKQSDLEHVTGKLQQAEQAAGQALLQEMSPKVQEVLRELITTEGIGLLLQRASVIHADAGYSITAKVTDKLNQVAAE</sequence>
<organism evidence="4 5">
    <name type="scientific">Pseudohalioglobus sediminis</name>
    <dbReference type="NCBI Taxonomy" id="2606449"/>
    <lineage>
        <taxon>Bacteria</taxon>
        <taxon>Pseudomonadati</taxon>
        <taxon>Pseudomonadota</taxon>
        <taxon>Gammaproteobacteria</taxon>
        <taxon>Cellvibrionales</taxon>
        <taxon>Halieaceae</taxon>
        <taxon>Pseudohalioglobus</taxon>
    </lineage>
</organism>
<keyword evidence="5" id="KW-1185">Reference proteome</keyword>
<accession>A0A5B0X5B1</accession>
<dbReference type="GO" id="GO:0051082">
    <property type="term" value="F:unfolded protein binding"/>
    <property type="evidence" value="ECO:0007669"/>
    <property type="project" value="InterPro"/>
</dbReference>
<dbReference type="InterPro" id="IPR005632">
    <property type="entry name" value="Chaperone_Skp"/>
</dbReference>
<proteinExistence type="inferred from homology"/>
<reference evidence="4 5" key="1">
    <citation type="submission" date="2019-09" db="EMBL/GenBank/DDBJ databases">
        <authorList>
            <person name="Chen X.-Y."/>
        </authorList>
    </citation>
    <scope>NUCLEOTIDE SEQUENCE [LARGE SCALE GENOMIC DNA]</scope>
    <source>
        <strain evidence="4 5">NY5</strain>
    </source>
</reference>
<dbReference type="GO" id="GO:0005829">
    <property type="term" value="C:cytosol"/>
    <property type="evidence" value="ECO:0007669"/>
    <property type="project" value="TreeGrafter"/>
</dbReference>
<dbReference type="PANTHER" id="PTHR35089:SF1">
    <property type="entry name" value="CHAPERONE PROTEIN SKP"/>
    <property type="match status" value="1"/>
</dbReference>
<keyword evidence="3" id="KW-0175">Coiled coil</keyword>
<evidence type="ECO:0000313" key="4">
    <source>
        <dbReference type="EMBL" id="KAA1194506.1"/>
    </source>
</evidence>
<dbReference type="InterPro" id="IPR024930">
    <property type="entry name" value="Skp_dom_sf"/>
</dbReference>
<evidence type="ECO:0000256" key="3">
    <source>
        <dbReference type="SAM" id="Coils"/>
    </source>
</evidence>
<evidence type="ECO:0000256" key="1">
    <source>
        <dbReference type="ARBA" id="ARBA00009091"/>
    </source>
</evidence>
<comment type="caution">
    <text evidence="4">The sequence shown here is derived from an EMBL/GenBank/DDBJ whole genome shotgun (WGS) entry which is preliminary data.</text>
</comment>
<comment type="similarity">
    <text evidence="1">Belongs to the Skp family.</text>
</comment>
<protein>
    <submittedName>
        <fullName evidence="4">OmpH family outer membrane protein</fullName>
    </submittedName>
</protein>
<dbReference type="GO" id="GO:0050821">
    <property type="term" value="P:protein stabilization"/>
    <property type="evidence" value="ECO:0007669"/>
    <property type="project" value="TreeGrafter"/>
</dbReference>
<dbReference type="SMART" id="SM00935">
    <property type="entry name" value="OmpH"/>
    <property type="match status" value="1"/>
</dbReference>
<evidence type="ECO:0000313" key="5">
    <source>
        <dbReference type="Proteomes" id="UP000323708"/>
    </source>
</evidence>
<dbReference type="PANTHER" id="PTHR35089">
    <property type="entry name" value="CHAPERONE PROTEIN SKP"/>
    <property type="match status" value="1"/>
</dbReference>
<gene>
    <name evidence="4" type="ORF">F0M18_03520</name>
</gene>
<dbReference type="Proteomes" id="UP000323708">
    <property type="component" value="Unassembled WGS sequence"/>
</dbReference>
<name>A0A5B0X5B1_9GAMM</name>
<dbReference type="EMBL" id="VTUX01000001">
    <property type="protein sequence ID" value="KAA1194506.1"/>
    <property type="molecule type" value="Genomic_DNA"/>
</dbReference>
<feature type="coiled-coil region" evidence="3">
    <location>
        <begin position="80"/>
        <end position="140"/>
    </location>
</feature>
<dbReference type="SUPFAM" id="SSF111384">
    <property type="entry name" value="OmpH-like"/>
    <property type="match status" value="1"/>
</dbReference>
<dbReference type="AlphaFoldDB" id="A0A5B0X5B1"/>
<evidence type="ECO:0000256" key="2">
    <source>
        <dbReference type="ARBA" id="ARBA00022729"/>
    </source>
</evidence>
<dbReference type="Pfam" id="PF03938">
    <property type="entry name" value="OmpH"/>
    <property type="match status" value="1"/>
</dbReference>